<gene>
    <name evidence="2" type="ORF">JTJ23_05460</name>
    <name evidence="3" type="ORF">L0N21_00525</name>
</gene>
<dbReference type="EMBL" id="JAFHBD010000018">
    <property type="protein sequence ID" value="MBN2953037.1"/>
    <property type="molecule type" value="Genomic_DNA"/>
</dbReference>
<organism evidence="2 4">
    <name type="scientific">Fusicatenibacter saccharivorans</name>
    <dbReference type="NCBI Taxonomy" id="1150298"/>
    <lineage>
        <taxon>Bacteria</taxon>
        <taxon>Bacillati</taxon>
        <taxon>Bacillota</taxon>
        <taxon>Clostridia</taxon>
        <taxon>Lachnospirales</taxon>
        <taxon>Lachnospiraceae</taxon>
        <taxon>Fusicatenibacter</taxon>
    </lineage>
</organism>
<evidence type="ECO:0000256" key="1">
    <source>
        <dbReference type="SAM" id="MobiDB-lite"/>
    </source>
</evidence>
<evidence type="ECO:0000313" key="4">
    <source>
        <dbReference type="Proteomes" id="UP000737612"/>
    </source>
</evidence>
<dbReference type="RefSeq" id="WP_147398420.1">
    <property type="nucleotide sequence ID" value="NZ_CAXSRP010000006.1"/>
</dbReference>
<dbReference type="EMBL" id="JAKNFS010000001">
    <property type="protein sequence ID" value="MCG4764010.1"/>
    <property type="molecule type" value="Genomic_DNA"/>
</dbReference>
<dbReference type="AlphaFoldDB" id="A0A938Z6C0"/>
<comment type="caution">
    <text evidence="2">The sequence shown here is derived from an EMBL/GenBank/DDBJ whole genome shotgun (WGS) entry which is preliminary data.</text>
</comment>
<proteinExistence type="predicted"/>
<accession>A0A938Z6C0</accession>
<feature type="region of interest" description="Disordered" evidence="1">
    <location>
        <begin position="76"/>
        <end position="97"/>
    </location>
</feature>
<sequence>MLPVKNRRDREEKSVPPVFFLTGGRDEKMHRKRAKKNEKICKKFLAFPGTKCYTIKRTFARGLFSNPQKENAFQKFTTENSPTRGARSKERRIHHEG</sequence>
<evidence type="ECO:0000313" key="3">
    <source>
        <dbReference type="EMBL" id="MCG4764010.1"/>
    </source>
</evidence>
<dbReference type="Proteomes" id="UP001199915">
    <property type="component" value="Unassembled WGS sequence"/>
</dbReference>
<name>A0A938Z6C0_9FIRM</name>
<protein>
    <submittedName>
        <fullName evidence="2">Uncharacterized protein</fullName>
    </submittedName>
</protein>
<dbReference type="Proteomes" id="UP000737612">
    <property type="component" value="Unassembled WGS sequence"/>
</dbReference>
<reference evidence="3" key="2">
    <citation type="submission" date="2022-01" db="EMBL/GenBank/DDBJ databases">
        <title>Collection of gut derived symbiotic bacterial strains cultured from healthy donors.</title>
        <authorList>
            <person name="Lin H."/>
            <person name="Kohout C."/>
            <person name="Waligurski E."/>
            <person name="Pamer E.G."/>
        </authorList>
    </citation>
    <scope>NUCLEOTIDE SEQUENCE</scope>
    <source>
        <strain evidence="3">DFI.5.49</strain>
    </source>
</reference>
<reference evidence="2" key="1">
    <citation type="submission" date="2021-02" db="EMBL/GenBank/DDBJ databases">
        <title>Metagenome-assembled genomes from human diarrheal sample B26.</title>
        <authorList>
            <person name="Ateba T.P."/>
            <person name="Alayande K.A."/>
            <person name="Mwanza M."/>
        </authorList>
    </citation>
    <scope>NUCLEOTIDE SEQUENCE</scope>
    <source>
        <strain evidence="2">06WH</strain>
    </source>
</reference>
<evidence type="ECO:0000313" key="2">
    <source>
        <dbReference type="EMBL" id="MBN2953037.1"/>
    </source>
</evidence>